<comment type="subcellular location">
    <subcellularLocation>
        <location evidence="1 7">Cell membrane</location>
        <topology evidence="1 7">Multi-pass membrane protein</topology>
    </subcellularLocation>
</comment>
<evidence type="ECO:0000259" key="8">
    <source>
        <dbReference type="PROSITE" id="PS50928"/>
    </source>
</evidence>
<keyword evidence="5 7" id="KW-1133">Transmembrane helix</keyword>
<gene>
    <name evidence="9" type="ORF">ACFPJ5_18900</name>
</gene>
<feature type="transmembrane region" description="Helical" evidence="7">
    <location>
        <begin position="12"/>
        <end position="32"/>
    </location>
</feature>
<dbReference type="Pfam" id="PF00528">
    <property type="entry name" value="BPD_transp_1"/>
    <property type="match status" value="1"/>
</dbReference>
<dbReference type="PROSITE" id="PS50928">
    <property type="entry name" value="ABC_TM1"/>
    <property type="match status" value="1"/>
</dbReference>
<name>A0ABD5RG35_9EURY</name>
<evidence type="ECO:0000313" key="9">
    <source>
        <dbReference type="EMBL" id="MFC5369000.1"/>
    </source>
</evidence>
<evidence type="ECO:0000256" key="2">
    <source>
        <dbReference type="ARBA" id="ARBA00022448"/>
    </source>
</evidence>
<dbReference type="SUPFAM" id="SSF161098">
    <property type="entry name" value="MetI-like"/>
    <property type="match status" value="1"/>
</dbReference>
<keyword evidence="10" id="KW-1185">Reference proteome</keyword>
<evidence type="ECO:0000256" key="1">
    <source>
        <dbReference type="ARBA" id="ARBA00004651"/>
    </source>
</evidence>
<dbReference type="InterPro" id="IPR035906">
    <property type="entry name" value="MetI-like_sf"/>
</dbReference>
<feature type="transmembrane region" description="Helical" evidence="7">
    <location>
        <begin position="290"/>
        <end position="316"/>
    </location>
</feature>
<dbReference type="CDD" id="cd06261">
    <property type="entry name" value="TM_PBP2"/>
    <property type="match status" value="1"/>
</dbReference>
<dbReference type="Proteomes" id="UP001596201">
    <property type="component" value="Unassembled WGS sequence"/>
</dbReference>
<dbReference type="PANTHER" id="PTHR43163:SF6">
    <property type="entry name" value="DIPEPTIDE TRANSPORT SYSTEM PERMEASE PROTEIN DPPB-RELATED"/>
    <property type="match status" value="1"/>
</dbReference>
<protein>
    <submittedName>
        <fullName evidence="9">ABC transporter permease</fullName>
    </submittedName>
</protein>
<keyword evidence="3" id="KW-1003">Cell membrane</keyword>
<dbReference type="AlphaFoldDB" id="A0ABD5RG35"/>
<dbReference type="InterPro" id="IPR045621">
    <property type="entry name" value="BPD_transp_1_N"/>
</dbReference>
<dbReference type="GO" id="GO:0005886">
    <property type="term" value="C:plasma membrane"/>
    <property type="evidence" value="ECO:0007669"/>
    <property type="project" value="UniProtKB-SubCell"/>
</dbReference>
<dbReference type="Pfam" id="PF19300">
    <property type="entry name" value="BPD_transp_1_N"/>
    <property type="match status" value="1"/>
</dbReference>
<dbReference type="RefSeq" id="WP_227231057.1">
    <property type="nucleotide sequence ID" value="NZ_JAJCVJ010000003.1"/>
</dbReference>
<feature type="transmembrane region" description="Helical" evidence="7">
    <location>
        <begin position="102"/>
        <end position="125"/>
    </location>
</feature>
<evidence type="ECO:0000256" key="3">
    <source>
        <dbReference type="ARBA" id="ARBA00022475"/>
    </source>
</evidence>
<evidence type="ECO:0000256" key="5">
    <source>
        <dbReference type="ARBA" id="ARBA00022989"/>
    </source>
</evidence>
<organism evidence="9 10">
    <name type="scientific">Salinirubrum litoreum</name>
    <dbReference type="NCBI Taxonomy" id="1126234"/>
    <lineage>
        <taxon>Archaea</taxon>
        <taxon>Methanobacteriati</taxon>
        <taxon>Methanobacteriota</taxon>
        <taxon>Stenosarchaea group</taxon>
        <taxon>Halobacteria</taxon>
        <taxon>Halobacteriales</taxon>
        <taxon>Haloferacaceae</taxon>
        <taxon>Salinirubrum</taxon>
    </lineage>
</organism>
<sequence length="323" mass="35217">MGLGNYTLKRILLLIPVFIGVTAAVFLLLKLAPGDAVSALLPPRARDPQTVAELEARLGLDQPIYIQYLKWLGNALQGDLGRSFATRQPVTDMILSRLWPTIQISIIAFVVALFIAVPLGILSAVYKDGWVDHLSRVIAFTGISVPSFWLGIMVILVFALFWQNWFGESLIPAGGYVAPSEGLGDWLNAALPPGITLGVGFSAIVTRLTRSAMVEVLNEDYVRTARAKGVKESALILVHALRNALIPVVTIVGLQVGFLLNGAVVVEQVFQWPGIGRLLYQAVQTNDMPLIQGLVLFIAGVFVMMNLLVDLTYALLDPRIKYD</sequence>
<feature type="transmembrane region" description="Helical" evidence="7">
    <location>
        <begin position="244"/>
        <end position="270"/>
    </location>
</feature>
<feature type="transmembrane region" description="Helical" evidence="7">
    <location>
        <begin position="186"/>
        <end position="205"/>
    </location>
</feature>
<accession>A0ABD5RG35</accession>
<comment type="caution">
    <text evidence="9">The sequence shown here is derived from an EMBL/GenBank/DDBJ whole genome shotgun (WGS) entry which is preliminary data.</text>
</comment>
<evidence type="ECO:0000256" key="4">
    <source>
        <dbReference type="ARBA" id="ARBA00022692"/>
    </source>
</evidence>
<dbReference type="Gene3D" id="1.10.3720.10">
    <property type="entry name" value="MetI-like"/>
    <property type="match status" value="1"/>
</dbReference>
<evidence type="ECO:0000256" key="7">
    <source>
        <dbReference type="RuleBase" id="RU363032"/>
    </source>
</evidence>
<keyword evidence="4 7" id="KW-0812">Transmembrane</keyword>
<proteinExistence type="inferred from homology"/>
<keyword evidence="2 7" id="KW-0813">Transport</keyword>
<dbReference type="PANTHER" id="PTHR43163">
    <property type="entry name" value="DIPEPTIDE TRANSPORT SYSTEM PERMEASE PROTEIN DPPB-RELATED"/>
    <property type="match status" value="1"/>
</dbReference>
<comment type="similarity">
    <text evidence="7">Belongs to the binding-protein-dependent transport system permease family.</text>
</comment>
<feature type="transmembrane region" description="Helical" evidence="7">
    <location>
        <begin position="137"/>
        <end position="162"/>
    </location>
</feature>
<keyword evidence="6 7" id="KW-0472">Membrane</keyword>
<evidence type="ECO:0000256" key="6">
    <source>
        <dbReference type="ARBA" id="ARBA00023136"/>
    </source>
</evidence>
<reference evidence="9 10" key="1">
    <citation type="journal article" date="2019" name="Int. J. Syst. Evol. Microbiol.">
        <title>The Global Catalogue of Microorganisms (GCM) 10K type strain sequencing project: providing services to taxonomists for standard genome sequencing and annotation.</title>
        <authorList>
            <consortium name="The Broad Institute Genomics Platform"/>
            <consortium name="The Broad Institute Genome Sequencing Center for Infectious Disease"/>
            <person name="Wu L."/>
            <person name="Ma J."/>
        </authorList>
    </citation>
    <scope>NUCLEOTIDE SEQUENCE [LARGE SCALE GENOMIC DNA]</scope>
    <source>
        <strain evidence="9 10">CGMCC 1.12237</strain>
    </source>
</reference>
<dbReference type="InterPro" id="IPR000515">
    <property type="entry name" value="MetI-like"/>
</dbReference>
<dbReference type="EMBL" id="JBHSKX010000004">
    <property type="protein sequence ID" value="MFC5369000.1"/>
    <property type="molecule type" value="Genomic_DNA"/>
</dbReference>
<evidence type="ECO:0000313" key="10">
    <source>
        <dbReference type="Proteomes" id="UP001596201"/>
    </source>
</evidence>
<feature type="domain" description="ABC transmembrane type-1" evidence="8">
    <location>
        <begin position="98"/>
        <end position="313"/>
    </location>
</feature>